<evidence type="ECO:0000256" key="9">
    <source>
        <dbReference type="SAM" id="Coils"/>
    </source>
</evidence>
<evidence type="ECO:0000256" key="4">
    <source>
        <dbReference type="ARBA" id="ARBA00022824"/>
    </source>
</evidence>
<keyword evidence="7" id="KW-0446">Lipid-binding</keyword>
<comment type="subcellular location">
    <subcellularLocation>
        <location evidence="1">Endoplasmic reticulum membrane</location>
    </subcellularLocation>
</comment>
<dbReference type="SUPFAM" id="SSF50729">
    <property type="entry name" value="PH domain-like"/>
    <property type="match status" value="1"/>
</dbReference>
<feature type="region of interest" description="Disordered" evidence="10">
    <location>
        <begin position="569"/>
        <end position="701"/>
    </location>
</feature>
<reference evidence="13 14" key="1">
    <citation type="journal article" date="2017" name="Mol. Ecol.">
        <title>Comparative and population genomic landscape of Phellinus noxius: A hypervariable fungus causing root rot in trees.</title>
        <authorList>
            <person name="Chung C.L."/>
            <person name="Lee T.J."/>
            <person name="Akiba M."/>
            <person name="Lee H.H."/>
            <person name="Kuo T.H."/>
            <person name="Liu D."/>
            <person name="Ke H.M."/>
            <person name="Yokoi T."/>
            <person name="Roa M.B."/>
            <person name="Lu M.J."/>
            <person name="Chang Y.Y."/>
            <person name="Ann P.J."/>
            <person name="Tsai J.N."/>
            <person name="Chen C.Y."/>
            <person name="Tzean S.S."/>
            <person name="Ota Y."/>
            <person name="Hattori T."/>
            <person name="Sahashi N."/>
            <person name="Liou R.F."/>
            <person name="Kikuchi T."/>
            <person name="Tsai I.J."/>
        </authorList>
    </citation>
    <scope>NUCLEOTIDE SEQUENCE [LARGE SCALE GENOMIC DNA]</scope>
    <source>
        <strain evidence="13 14">FFPRI411160</strain>
    </source>
</reference>
<feature type="compositionally biased region" description="Low complexity" evidence="10">
    <location>
        <begin position="641"/>
        <end position="655"/>
    </location>
</feature>
<feature type="compositionally biased region" description="Polar residues" evidence="10">
    <location>
        <begin position="964"/>
        <end position="980"/>
    </location>
</feature>
<feature type="compositionally biased region" description="Polar residues" evidence="10">
    <location>
        <begin position="656"/>
        <end position="677"/>
    </location>
</feature>
<dbReference type="PROSITE" id="PS51847">
    <property type="entry name" value="SMP"/>
    <property type="match status" value="1"/>
</dbReference>
<dbReference type="OrthoDB" id="26740at2759"/>
<feature type="region of interest" description="Disordered" evidence="10">
    <location>
        <begin position="761"/>
        <end position="845"/>
    </location>
</feature>
<evidence type="ECO:0000256" key="8">
    <source>
        <dbReference type="ARBA" id="ARBA00023136"/>
    </source>
</evidence>
<feature type="compositionally biased region" description="Polar residues" evidence="10">
    <location>
        <begin position="60"/>
        <end position="72"/>
    </location>
</feature>
<dbReference type="Pfam" id="PF10296">
    <property type="entry name" value="MMM1"/>
    <property type="match status" value="1"/>
</dbReference>
<keyword evidence="5 11" id="KW-1133">Transmembrane helix</keyword>
<evidence type="ECO:0000256" key="1">
    <source>
        <dbReference type="ARBA" id="ARBA00004586"/>
    </source>
</evidence>
<dbReference type="STRING" id="2282107.A0A286URC8"/>
<dbReference type="GO" id="GO:0032865">
    <property type="term" value="C:ERMES complex"/>
    <property type="evidence" value="ECO:0007669"/>
    <property type="project" value="TreeGrafter"/>
</dbReference>
<feature type="compositionally biased region" description="Polar residues" evidence="10">
    <location>
        <begin position="513"/>
        <end position="531"/>
    </location>
</feature>
<gene>
    <name evidence="13" type="ORF">PNOK_0209800</name>
</gene>
<name>A0A286URC8_9AGAM</name>
<feature type="region of interest" description="Disordered" evidence="10">
    <location>
        <begin position="1114"/>
        <end position="1188"/>
    </location>
</feature>
<protein>
    <submittedName>
        <fullName evidence="13">Endoplasmic reticulum</fullName>
    </submittedName>
</protein>
<dbReference type="PANTHER" id="PTHR13466">
    <property type="entry name" value="TEX2 PROTEIN-RELATED"/>
    <property type="match status" value="1"/>
</dbReference>
<keyword evidence="3 11" id="KW-0812">Transmembrane</keyword>
<evidence type="ECO:0000259" key="12">
    <source>
        <dbReference type="PROSITE" id="PS51847"/>
    </source>
</evidence>
<keyword evidence="14" id="KW-1185">Reference proteome</keyword>
<evidence type="ECO:0000313" key="13">
    <source>
        <dbReference type="EMBL" id="PAV22141.1"/>
    </source>
</evidence>
<keyword evidence="6" id="KW-0445">Lipid transport</keyword>
<dbReference type="GO" id="GO:1990456">
    <property type="term" value="P:mitochondrion-endoplasmic reticulum membrane tethering"/>
    <property type="evidence" value="ECO:0007669"/>
    <property type="project" value="TreeGrafter"/>
</dbReference>
<keyword evidence="2" id="KW-0813">Transport</keyword>
<feature type="transmembrane region" description="Helical" evidence="11">
    <location>
        <begin position="7"/>
        <end position="31"/>
    </location>
</feature>
<comment type="caution">
    <text evidence="13">The sequence shown here is derived from an EMBL/GenBank/DDBJ whole genome shotgun (WGS) entry which is preliminary data.</text>
</comment>
<proteinExistence type="predicted"/>
<feature type="compositionally biased region" description="Low complexity" evidence="10">
    <location>
        <begin position="678"/>
        <end position="687"/>
    </location>
</feature>
<feature type="coiled-coil region" evidence="9">
    <location>
        <begin position="203"/>
        <end position="230"/>
    </location>
</feature>
<dbReference type="InterPro" id="IPR031468">
    <property type="entry name" value="SMP_LBD"/>
</dbReference>
<dbReference type="PANTHER" id="PTHR13466:SF19">
    <property type="entry name" value="NUCLEUS-VACUOLE JUNCTION PROTEIN 2"/>
    <property type="match status" value="1"/>
</dbReference>
<dbReference type="AlphaFoldDB" id="A0A286URC8"/>
<feature type="region of interest" description="Disordered" evidence="10">
    <location>
        <begin position="714"/>
        <end position="745"/>
    </location>
</feature>
<keyword evidence="4" id="KW-0256">Endoplasmic reticulum</keyword>
<feature type="compositionally biased region" description="Basic and acidic residues" evidence="10">
    <location>
        <begin position="569"/>
        <end position="596"/>
    </location>
</feature>
<keyword evidence="9" id="KW-0175">Coiled coil</keyword>
<feature type="region of interest" description="Disordered" evidence="10">
    <location>
        <begin position="509"/>
        <end position="554"/>
    </location>
</feature>
<evidence type="ECO:0000256" key="6">
    <source>
        <dbReference type="ARBA" id="ARBA00023055"/>
    </source>
</evidence>
<evidence type="ECO:0000256" key="2">
    <source>
        <dbReference type="ARBA" id="ARBA00022448"/>
    </source>
</evidence>
<dbReference type="InterPro" id="IPR019411">
    <property type="entry name" value="MMM1_dom"/>
</dbReference>
<accession>A0A286URC8</accession>
<feature type="region of interest" description="Disordered" evidence="10">
    <location>
        <begin position="1053"/>
        <end position="1088"/>
    </location>
</feature>
<dbReference type="EMBL" id="NBII01000002">
    <property type="protein sequence ID" value="PAV22141.1"/>
    <property type="molecule type" value="Genomic_DNA"/>
</dbReference>
<dbReference type="Proteomes" id="UP000217199">
    <property type="component" value="Unassembled WGS sequence"/>
</dbReference>
<evidence type="ECO:0000256" key="7">
    <source>
        <dbReference type="ARBA" id="ARBA00023121"/>
    </source>
</evidence>
<keyword evidence="8 11" id="KW-0472">Membrane</keyword>
<feature type="compositionally biased region" description="Polar residues" evidence="10">
    <location>
        <begin position="597"/>
        <end position="617"/>
    </location>
</feature>
<feature type="domain" description="SMP-LTD" evidence="12">
    <location>
        <begin position="292"/>
        <end position="483"/>
    </location>
</feature>
<feature type="region of interest" description="Disordered" evidence="10">
    <location>
        <begin position="928"/>
        <end position="1040"/>
    </location>
</feature>
<evidence type="ECO:0000256" key="5">
    <source>
        <dbReference type="ARBA" id="ARBA00022989"/>
    </source>
</evidence>
<feature type="compositionally biased region" description="Polar residues" evidence="10">
    <location>
        <begin position="1122"/>
        <end position="1131"/>
    </location>
</feature>
<dbReference type="CDD" id="cd21675">
    <property type="entry name" value="SMP_TEX2"/>
    <property type="match status" value="1"/>
</dbReference>
<feature type="region of interest" description="Disordered" evidence="10">
    <location>
        <begin position="40"/>
        <end position="74"/>
    </location>
</feature>
<feature type="compositionally biased region" description="Polar residues" evidence="10">
    <location>
        <begin position="733"/>
        <end position="742"/>
    </location>
</feature>
<dbReference type="GO" id="GO:0015914">
    <property type="term" value="P:phospholipid transport"/>
    <property type="evidence" value="ECO:0007669"/>
    <property type="project" value="TreeGrafter"/>
</dbReference>
<sequence>MSLTALLYAYVLGGLTFIPLLLCAAIAWTIYTSVPVADPDPLPNASQRKSPASELLPEADSSQAPDTITNDQPRPRKAWLTVRRTFEEKESDASYVNMMRSFLDSRSKDPKRSRPKDMWYVVLKGSVLYLYEDESMTECEAAIQVSSYQTVIYPEGLQDGELFTKRNAICLKPKGAISDKGLSSVTKEMNLESIDINKKVDEMDATSSRKEKEKSKLQEIERERHEARVEAFDNSVPWFIFVRTCVEMEDWYLALIHAANYSSNPSTLEPVLPVFLPSDMNHLVTTLDEQPDVIPMRWLNALLGRIFFSFYRTQNLESFIIGRLMKKLSKVKAPSFLQNITVTEVSVGNTPPTLSKPMLKDLTKEGDAALEVRVMYKGEIRLTVEATAIINLGQRFKTYTVKLVLAVVLRKLDGNLLIKVKRPPSNRIWYAFTQPPEMELDVEPVVSDRAIKWGMICSTIESRLKEVINESVVLPNMDDIAFFESSQYIHRGGIWADACREALLEEQRKESTQLDTTSVDATQNSLTSTIESAPLSRHESMPETQPLGVVAPSITDDISKRRSWVGGFSKDDSVEREENQTDVNDKVDAPSDDRGRSFSTDTTGRRATSVPASKTSPTTETEDEDTTVQTESPISTTNKESFSSHSRMRSLSSGSNMQLPEPNNSSRESLVSRSGGQSTSSFLSTLKSKADKQALSNTAKEAMRKWSANWNGFKRDHMSGSNTNGEEAVDGIPQSSTSSIFNFPTKGRNYADIRAAVTGRRNERNINGVPGNSTPIDIPRKKEDGEFDSPNHTGSQETNAHFSSTRENDHSPPSQLSSRGPSLLRKEAKTISPPKVTTETPSVEDVHPAVSVLSSPSEPLVQAPPIKTQPSQGAMMMIPGIHASHRGDVQSYGYVPPSQSGLTAEKPRTPTIPPTIQSVYRLFKSPTTSASVFQQQQRQQGQNQSEGSLNSSPGSSPMAVTPEENYSTDCQRLNETNSDVTPLHLNSSVSSNSVPGDKTPVSRFEPPPLPPRSLPEPPLLPSRDPKRSPRTSFSVPVADLAATSASEVLKLIAEQDETKRKDMEAVASSTVPPDSPKQGKSRSKRISLGAKRITPVVITDEPEMMSEDVINTHARSEVNRQMPPTMQSDNMKSAIVDGPGIESRKSMGDRPSTLAGVLDTRPLGSLSSDMPKPKPPPLPPRRSSTVLS</sequence>
<feature type="compositionally biased region" description="Low complexity" evidence="10">
    <location>
        <begin position="934"/>
        <end position="957"/>
    </location>
</feature>
<dbReference type="GO" id="GO:0008289">
    <property type="term" value="F:lipid binding"/>
    <property type="evidence" value="ECO:0007669"/>
    <property type="project" value="UniProtKB-KW"/>
</dbReference>
<evidence type="ECO:0000256" key="3">
    <source>
        <dbReference type="ARBA" id="ARBA00022692"/>
    </source>
</evidence>
<evidence type="ECO:0000313" key="14">
    <source>
        <dbReference type="Proteomes" id="UP000217199"/>
    </source>
</evidence>
<evidence type="ECO:0000256" key="11">
    <source>
        <dbReference type="SAM" id="Phobius"/>
    </source>
</evidence>
<feature type="compositionally biased region" description="Pro residues" evidence="10">
    <location>
        <begin position="1005"/>
        <end position="1020"/>
    </location>
</feature>
<dbReference type="InParanoid" id="A0A286URC8"/>
<feature type="compositionally biased region" description="Polar residues" evidence="10">
    <location>
        <begin position="811"/>
        <end position="820"/>
    </location>
</feature>
<feature type="compositionally biased region" description="Polar residues" evidence="10">
    <location>
        <begin position="790"/>
        <end position="803"/>
    </location>
</feature>
<dbReference type="GO" id="GO:0005789">
    <property type="term" value="C:endoplasmic reticulum membrane"/>
    <property type="evidence" value="ECO:0007669"/>
    <property type="project" value="UniProtKB-SubCell"/>
</dbReference>
<evidence type="ECO:0000256" key="10">
    <source>
        <dbReference type="SAM" id="MobiDB-lite"/>
    </source>
</evidence>
<organism evidence="13 14">
    <name type="scientific">Pyrrhoderma noxium</name>
    <dbReference type="NCBI Taxonomy" id="2282107"/>
    <lineage>
        <taxon>Eukaryota</taxon>
        <taxon>Fungi</taxon>
        <taxon>Dikarya</taxon>
        <taxon>Basidiomycota</taxon>
        <taxon>Agaricomycotina</taxon>
        <taxon>Agaricomycetes</taxon>
        <taxon>Hymenochaetales</taxon>
        <taxon>Hymenochaetaceae</taxon>
        <taxon>Pyrrhoderma</taxon>
    </lineage>
</organism>